<dbReference type="Gene3D" id="3.40.50.300">
    <property type="entry name" value="P-loop containing nucleotide triphosphate hydrolases"/>
    <property type="match status" value="1"/>
</dbReference>
<dbReference type="EMBL" id="SHMQ01000004">
    <property type="protein sequence ID" value="RZV39992.1"/>
    <property type="molecule type" value="Genomic_DNA"/>
</dbReference>
<dbReference type="GO" id="GO:0005524">
    <property type="term" value="F:ATP binding"/>
    <property type="evidence" value="ECO:0007669"/>
    <property type="project" value="InterPro"/>
</dbReference>
<dbReference type="GO" id="GO:0009236">
    <property type="term" value="P:cobalamin biosynthetic process"/>
    <property type="evidence" value="ECO:0007669"/>
    <property type="project" value="UniProtKB-UniPathway"/>
</dbReference>
<dbReference type="PIRSF" id="PIRSF015617">
    <property type="entry name" value="Adensltrnsf_CobA"/>
    <property type="match status" value="1"/>
</dbReference>
<sequence length="197" mass="21678">MSDKNLSKHNNWFKEISSSDGFLEIGLVQVYTGNGKGKTTAAIGQVLRASGHNIKSLIIQFLKGGSYSGEVKALEACSHSIKIYQAGSPYFINKDKLREKDIASNRKGLSLALDTACSDNGIGILVLDEINVAMNIGIVKTEEIIDLIKNKRKNLELILTGRNAPQEIIDIADLVTEMKEIKHYYNNNVPSRTGIEK</sequence>
<reference evidence="1 2" key="1">
    <citation type="submission" date="2019-01" db="EMBL/GenBank/DDBJ databases">
        <title>Insights into ecological role of a new deltaproteobacterial order Candidatus Sinidesulfobacterales (Sva0485) by metagenomics and metatranscriptomics.</title>
        <authorList>
            <person name="Tan S."/>
            <person name="Liu J."/>
            <person name="Fang Y."/>
            <person name="Hedlund B."/>
            <person name="Lian Z.-H."/>
            <person name="Huang L.-Y."/>
            <person name="Li J.-T."/>
            <person name="Huang L.-N."/>
            <person name="Li W.-J."/>
            <person name="Jiang H.-C."/>
            <person name="Dong H.-L."/>
            <person name="Shu W.-S."/>
        </authorList>
    </citation>
    <scope>NUCLEOTIDE SEQUENCE [LARGE SCALE GENOMIC DNA]</scope>
    <source>
        <strain evidence="1">AP4</strain>
    </source>
</reference>
<dbReference type="Proteomes" id="UP000322454">
    <property type="component" value="Unassembled WGS sequence"/>
</dbReference>
<proteinExistence type="predicted"/>
<dbReference type="Pfam" id="PF02572">
    <property type="entry name" value="CobA_CobO_BtuR"/>
    <property type="match status" value="1"/>
</dbReference>
<dbReference type="UniPathway" id="UPA00148">
    <property type="reaction ID" value="UER00233"/>
</dbReference>
<dbReference type="PANTHER" id="PTHR46638:SF1">
    <property type="entry name" value="CORRINOID ADENOSYLTRANSFERASE"/>
    <property type="match status" value="1"/>
</dbReference>
<protein>
    <submittedName>
        <fullName evidence="1">Cob(I)yrinic acid a,c-diamide adenosyltransferase</fullName>
    </submittedName>
</protein>
<evidence type="ECO:0000313" key="1">
    <source>
        <dbReference type="EMBL" id="RZV39992.1"/>
    </source>
</evidence>
<dbReference type="InterPro" id="IPR027417">
    <property type="entry name" value="P-loop_NTPase"/>
</dbReference>
<evidence type="ECO:0000313" key="2">
    <source>
        <dbReference type="Proteomes" id="UP000322454"/>
    </source>
</evidence>
<dbReference type="InterPro" id="IPR003724">
    <property type="entry name" value="CblAdoTrfase_CobA"/>
</dbReference>
<organism evidence="1 2">
    <name type="scientific">Candidatus Acidulodesulfobacterium acidiphilum</name>
    <dbReference type="NCBI Taxonomy" id="2597224"/>
    <lineage>
        <taxon>Bacteria</taxon>
        <taxon>Deltaproteobacteria</taxon>
        <taxon>Candidatus Acidulodesulfobacterales</taxon>
        <taxon>Candidatus Acidulodesulfobacterium</taxon>
    </lineage>
</organism>
<gene>
    <name evidence="1" type="ORF">EVJ48_02120</name>
</gene>
<dbReference type="AlphaFoldDB" id="A0A520XFM3"/>
<accession>A0A520XFM3</accession>
<name>A0A520XFM3_9DELT</name>
<dbReference type="GO" id="GO:0008817">
    <property type="term" value="F:corrinoid adenosyltransferase activity"/>
    <property type="evidence" value="ECO:0007669"/>
    <property type="project" value="InterPro"/>
</dbReference>
<dbReference type="CDD" id="cd00561">
    <property type="entry name" value="CobA_ACA"/>
    <property type="match status" value="1"/>
</dbReference>
<dbReference type="SUPFAM" id="SSF52540">
    <property type="entry name" value="P-loop containing nucleoside triphosphate hydrolases"/>
    <property type="match status" value="1"/>
</dbReference>
<comment type="caution">
    <text evidence="1">The sequence shown here is derived from an EMBL/GenBank/DDBJ whole genome shotgun (WGS) entry which is preliminary data.</text>
</comment>
<dbReference type="PANTHER" id="PTHR46638">
    <property type="entry name" value="CORRINOID ADENOSYLTRANSFERASE"/>
    <property type="match status" value="1"/>
</dbReference>